<sequence>MFRSTLRQTGLRPSQCGPRFNLMRRWQSSYTFSNNRSLLQKEQLKNDKRKKLAEKDAKVESTSSHVERSSHQRSSPVEMHAKPRRVADYSWLPKAPSTAHLKQRDVSTEVLYSGYRPFFLKPKESKQNENSLYEFAMKLESLGEPLPWISSATGAEFYGEWDSVPTDVIKKLRPFHPPALSSVNNDKEARKASHRALVEQEKQKLVNRSKGRKKPILRLLQLDKQFKDQDGD</sequence>
<feature type="region of interest" description="Disordered" evidence="3">
    <location>
        <begin position="176"/>
        <end position="212"/>
    </location>
</feature>
<name>A0A1G4IZH0_9SACH</name>
<dbReference type="GO" id="GO:0005739">
    <property type="term" value="C:mitochondrion"/>
    <property type="evidence" value="ECO:0007669"/>
    <property type="project" value="UniProtKB-SubCell"/>
</dbReference>
<dbReference type="AlphaFoldDB" id="A0A1G4IZH0"/>
<protein>
    <submittedName>
        <fullName evidence="4">LADA_0C06700g1_1</fullName>
    </submittedName>
</protein>
<organism evidence="4 5">
    <name type="scientific">Lachancea dasiensis</name>
    <dbReference type="NCBI Taxonomy" id="1072105"/>
    <lineage>
        <taxon>Eukaryota</taxon>
        <taxon>Fungi</taxon>
        <taxon>Dikarya</taxon>
        <taxon>Ascomycota</taxon>
        <taxon>Saccharomycotina</taxon>
        <taxon>Saccharomycetes</taxon>
        <taxon>Saccharomycetales</taxon>
        <taxon>Saccharomycetaceae</taxon>
        <taxon>Lachancea</taxon>
    </lineage>
</organism>
<feature type="compositionally biased region" description="Basic and acidic residues" evidence="3">
    <location>
        <begin position="53"/>
        <end position="70"/>
    </location>
</feature>
<dbReference type="InterPro" id="IPR014804">
    <property type="entry name" value="Pet20-like"/>
</dbReference>
<feature type="compositionally biased region" description="Basic and acidic residues" evidence="3">
    <location>
        <begin position="185"/>
        <end position="204"/>
    </location>
</feature>
<evidence type="ECO:0000313" key="5">
    <source>
        <dbReference type="Proteomes" id="UP000190274"/>
    </source>
</evidence>
<keyword evidence="2" id="KW-0496">Mitochondrion</keyword>
<comment type="subcellular location">
    <subcellularLocation>
        <location evidence="1">Mitochondrion</location>
    </subcellularLocation>
</comment>
<dbReference type="STRING" id="1266660.A0A1G4IZH0"/>
<dbReference type="Proteomes" id="UP000190274">
    <property type="component" value="Chromosome C"/>
</dbReference>
<evidence type="ECO:0000313" key="4">
    <source>
        <dbReference type="EMBL" id="SCU82604.1"/>
    </source>
</evidence>
<evidence type="ECO:0000256" key="1">
    <source>
        <dbReference type="ARBA" id="ARBA00004173"/>
    </source>
</evidence>
<dbReference type="EMBL" id="LT598459">
    <property type="protein sequence ID" value="SCU82604.1"/>
    <property type="molecule type" value="Genomic_DNA"/>
</dbReference>
<keyword evidence="5" id="KW-1185">Reference proteome</keyword>
<dbReference type="GO" id="GO:0009060">
    <property type="term" value="P:aerobic respiration"/>
    <property type="evidence" value="ECO:0007669"/>
    <property type="project" value="EnsemblFungi"/>
</dbReference>
<accession>A0A1G4IZH0</accession>
<dbReference type="Pfam" id="PF08692">
    <property type="entry name" value="Pet20"/>
    <property type="match status" value="2"/>
</dbReference>
<dbReference type="OrthoDB" id="4056195at2759"/>
<feature type="region of interest" description="Disordered" evidence="3">
    <location>
        <begin position="41"/>
        <end position="80"/>
    </location>
</feature>
<gene>
    <name evidence="4" type="ORF">LADA_0C06700G</name>
</gene>
<proteinExistence type="predicted"/>
<reference evidence="5" key="1">
    <citation type="submission" date="2016-03" db="EMBL/GenBank/DDBJ databases">
        <authorList>
            <person name="Devillers H."/>
        </authorList>
    </citation>
    <scope>NUCLEOTIDE SEQUENCE [LARGE SCALE GENOMIC DNA]</scope>
</reference>
<evidence type="ECO:0000256" key="3">
    <source>
        <dbReference type="SAM" id="MobiDB-lite"/>
    </source>
</evidence>
<evidence type="ECO:0000256" key="2">
    <source>
        <dbReference type="ARBA" id="ARBA00023128"/>
    </source>
</evidence>